<organism evidence="1 2">
    <name type="scientific">Ovis ammon polii x Ovis aries</name>
    <dbReference type="NCBI Taxonomy" id="2918886"/>
    <lineage>
        <taxon>Eukaryota</taxon>
        <taxon>Metazoa</taxon>
        <taxon>Chordata</taxon>
        <taxon>Craniata</taxon>
        <taxon>Vertebrata</taxon>
        <taxon>Euteleostomi</taxon>
        <taxon>Mammalia</taxon>
        <taxon>Eutheria</taxon>
        <taxon>Laurasiatheria</taxon>
        <taxon>Artiodactyla</taxon>
        <taxon>Ruminantia</taxon>
        <taxon>Pecora</taxon>
        <taxon>Bovidae</taxon>
        <taxon>Caprinae</taxon>
        <taxon>Ovis</taxon>
    </lineage>
</organism>
<proteinExistence type="predicted"/>
<comment type="caution">
    <text evidence="1">The sequence shown here is derived from an EMBL/GenBank/DDBJ whole genome shotgun (WGS) entry which is preliminary data.</text>
</comment>
<accession>A0ACB9V4Q4</accession>
<feature type="non-terminal residue" evidence="1">
    <location>
        <position position="1"/>
    </location>
</feature>
<keyword evidence="2" id="KW-1185">Reference proteome</keyword>
<reference evidence="1" key="1">
    <citation type="submission" date="2022-03" db="EMBL/GenBank/DDBJ databases">
        <title>Genomic analyses of argali, domestic sheep and their hybrids provide insights into chromosomal evolution, heterosis and genetic basis of agronomic traits.</title>
        <authorList>
            <person name="Li M."/>
        </authorList>
    </citation>
    <scope>NUCLEOTIDE SEQUENCE</scope>
    <source>
        <strain evidence="1">F1 hybrid</strain>
    </source>
</reference>
<evidence type="ECO:0000313" key="2">
    <source>
        <dbReference type="Proteomes" id="UP001057279"/>
    </source>
</evidence>
<name>A0ACB9V4Q4_9CETA</name>
<dbReference type="Proteomes" id="UP001057279">
    <property type="component" value="Linkage Group LG05"/>
</dbReference>
<evidence type="ECO:0000313" key="1">
    <source>
        <dbReference type="EMBL" id="KAI4584742.1"/>
    </source>
</evidence>
<sequence length="162" mass="18453">FNIHNCYNRPLFQVNFISIYDRPNQHLALHLAMKAQKSLSRRLDVTNSENPDIPLNPILAFDDEGTLGPLLQVLFNHLLSGIKENVVLYLFHPGVTPVYLPITLATTDSSSESLYHEEGKTAREEQRNAISAVQSLRKTIFSQLLKLWTVKLYLSFQNINSC</sequence>
<gene>
    <name evidence="1" type="ORF">MJG53_006276</name>
</gene>
<dbReference type="EMBL" id="CM043030">
    <property type="protein sequence ID" value="KAI4584742.1"/>
    <property type="molecule type" value="Genomic_DNA"/>
</dbReference>
<protein>
    <submittedName>
        <fullName evidence="1">Uncharacterized protein</fullName>
    </submittedName>
</protein>